<sequence length="348" mass="37748">MSRDPDHDREATTRAAAHWHALHREGALSPAQHAEFARWLTASPRHLREYLAISHLAGELGLALREAATGHDAAPAQAGKVVSLRPPRPAAPPASRPPRRRLRQGLRALAATAACAAALLWAWPRSYTYASPHGEHLAVQLPDRSRVHLDSGTELRVTLDPLRRKVELRRGRASFEVAEQRRPFVVEAGGLRVRDIGTTFDVDLRAHETRIAVLEGRVQVWNPGSADAAPGLLADLGAGQRARVAHADRQVETRTEDAGTMTAWMRGELVFLDEPLADVAEALNRHNTRRIAVEDASAAALRLSGRLQVSDLDSFGDFLAAQPTLHVVVGEDEIRVGSAPAQAGAPSL</sequence>
<feature type="domain" description="FecR protein" evidence="2">
    <location>
        <begin position="128"/>
        <end position="219"/>
    </location>
</feature>
<feature type="domain" description="FecR N-terminal" evidence="3">
    <location>
        <begin position="14"/>
        <end position="54"/>
    </location>
</feature>
<accession>A0ABV9NG50</accession>
<dbReference type="PANTHER" id="PTHR30273:SF2">
    <property type="entry name" value="PROTEIN FECR"/>
    <property type="match status" value="1"/>
</dbReference>
<evidence type="ECO:0000259" key="3">
    <source>
        <dbReference type="Pfam" id="PF16220"/>
    </source>
</evidence>
<evidence type="ECO:0000313" key="4">
    <source>
        <dbReference type="EMBL" id="MFC4726705.1"/>
    </source>
</evidence>
<dbReference type="PIRSF" id="PIRSF018266">
    <property type="entry name" value="FecR"/>
    <property type="match status" value="1"/>
</dbReference>
<dbReference type="InterPro" id="IPR012373">
    <property type="entry name" value="Ferrdict_sens_TM"/>
</dbReference>
<dbReference type="Pfam" id="PF04773">
    <property type="entry name" value="FecR"/>
    <property type="match status" value="1"/>
</dbReference>
<dbReference type="RefSeq" id="WP_377002619.1">
    <property type="nucleotide sequence ID" value="NZ_JBHSGG010000002.1"/>
</dbReference>
<dbReference type="Pfam" id="PF16220">
    <property type="entry name" value="DUF4880"/>
    <property type="match status" value="1"/>
</dbReference>
<dbReference type="Gene3D" id="2.60.120.1440">
    <property type="match status" value="1"/>
</dbReference>
<evidence type="ECO:0000313" key="5">
    <source>
        <dbReference type="Proteomes" id="UP001595892"/>
    </source>
</evidence>
<organism evidence="4 5">
    <name type="scientific">Coralloluteibacterium thermophilum</name>
    <dbReference type="NCBI Taxonomy" id="2707049"/>
    <lineage>
        <taxon>Bacteria</taxon>
        <taxon>Pseudomonadati</taxon>
        <taxon>Pseudomonadota</taxon>
        <taxon>Gammaproteobacteria</taxon>
        <taxon>Lysobacterales</taxon>
        <taxon>Lysobacteraceae</taxon>
        <taxon>Coralloluteibacterium</taxon>
    </lineage>
</organism>
<name>A0ABV9NG50_9GAMM</name>
<feature type="region of interest" description="Disordered" evidence="1">
    <location>
        <begin position="74"/>
        <end position="100"/>
    </location>
</feature>
<evidence type="ECO:0000259" key="2">
    <source>
        <dbReference type="Pfam" id="PF04773"/>
    </source>
</evidence>
<reference evidence="5" key="1">
    <citation type="journal article" date="2019" name="Int. J. Syst. Evol. Microbiol.">
        <title>The Global Catalogue of Microorganisms (GCM) 10K type strain sequencing project: providing services to taxonomists for standard genome sequencing and annotation.</title>
        <authorList>
            <consortium name="The Broad Institute Genomics Platform"/>
            <consortium name="The Broad Institute Genome Sequencing Center for Infectious Disease"/>
            <person name="Wu L."/>
            <person name="Ma J."/>
        </authorList>
    </citation>
    <scope>NUCLEOTIDE SEQUENCE [LARGE SCALE GENOMIC DNA]</scope>
    <source>
        <strain evidence="5">CGMCC 1.13574</strain>
    </source>
</reference>
<comment type="caution">
    <text evidence="4">The sequence shown here is derived from an EMBL/GenBank/DDBJ whole genome shotgun (WGS) entry which is preliminary data.</text>
</comment>
<feature type="compositionally biased region" description="Pro residues" evidence="1">
    <location>
        <begin position="86"/>
        <end position="96"/>
    </location>
</feature>
<dbReference type="EMBL" id="JBHSGG010000002">
    <property type="protein sequence ID" value="MFC4726705.1"/>
    <property type="molecule type" value="Genomic_DNA"/>
</dbReference>
<keyword evidence="5" id="KW-1185">Reference proteome</keyword>
<dbReference type="InterPro" id="IPR032623">
    <property type="entry name" value="FecR_N"/>
</dbReference>
<evidence type="ECO:0000256" key="1">
    <source>
        <dbReference type="SAM" id="MobiDB-lite"/>
    </source>
</evidence>
<dbReference type="InterPro" id="IPR006860">
    <property type="entry name" value="FecR"/>
</dbReference>
<gene>
    <name evidence="4" type="ORF">ACFO3Q_00740</name>
</gene>
<dbReference type="Proteomes" id="UP001595892">
    <property type="component" value="Unassembled WGS sequence"/>
</dbReference>
<dbReference type="PANTHER" id="PTHR30273">
    <property type="entry name" value="PERIPLASMIC SIGNAL SENSOR AND SIGMA FACTOR ACTIVATOR FECR-RELATED"/>
    <property type="match status" value="1"/>
</dbReference>
<protein>
    <submittedName>
        <fullName evidence="4">FecR family protein</fullName>
    </submittedName>
</protein>
<proteinExistence type="predicted"/>